<name>A0A7Y9FIR9_9CELL</name>
<dbReference type="AlphaFoldDB" id="A0A7Y9FIR9"/>
<dbReference type="Gene3D" id="1.10.10.60">
    <property type="entry name" value="Homeodomain-like"/>
    <property type="match status" value="1"/>
</dbReference>
<keyword evidence="3" id="KW-0804">Transcription</keyword>
<proteinExistence type="predicted"/>
<dbReference type="EMBL" id="BONN01000008">
    <property type="protein sequence ID" value="GIG33611.1"/>
    <property type="molecule type" value="Genomic_DNA"/>
</dbReference>
<evidence type="ECO:0000313" key="6">
    <source>
        <dbReference type="EMBL" id="GIG33611.1"/>
    </source>
</evidence>
<sequence>MTGTMDLPAADGLRARKKRERRELLIDVTHRLVAEHGLDGVTVEAVCAQAGVSTRTFFNYFETKDDAALGFAPFAVDGPAAEAFAAGGPTGRLLADAEVLVRSWLDVPAAERARFERGLELARREPRLLVRQMALMERHKGEVGALVDRRLGTDPAHPADLVAGLLVMLLHVSVMRSDATGGDPAQHVADVADALRAVLRD</sequence>
<dbReference type="PANTHER" id="PTHR30055">
    <property type="entry name" value="HTH-TYPE TRANSCRIPTIONAL REGULATOR RUTR"/>
    <property type="match status" value="1"/>
</dbReference>
<reference evidence="6 9" key="2">
    <citation type="submission" date="2021-01" db="EMBL/GenBank/DDBJ databases">
        <title>Whole genome shotgun sequence of Cellulomonas oligotrophica NBRC 109435.</title>
        <authorList>
            <person name="Komaki H."/>
            <person name="Tamura T."/>
        </authorList>
    </citation>
    <scope>NUCLEOTIDE SEQUENCE [LARGE SCALE GENOMIC DNA]</scope>
    <source>
        <strain evidence="6 9">NBRC 109435</strain>
    </source>
</reference>
<dbReference type="RefSeq" id="WP_140460411.1">
    <property type="nucleotide sequence ID" value="NZ_BAABFI010000006.1"/>
</dbReference>
<dbReference type="Gene3D" id="1.10.357.10">
    <property type="entry name" value="Tetracycline Repressor, domain 2"/>
    <property type="match status" value="1"/>
</dbReference>
<feature type="DNA-binding region" description="H-T-H motif" evidence="4">
    <location>
        <begin position="42"/>
        <end position="61"/>
    </location>
</feature>
<dbReference type="EMBL" id="JACCBK010000001">
    <property type="protein sequence ID" value="NYD88104.1"/>
    <property type="molecule type" value="Genomic_DNA"/>
</dbReference>
<comment type="caution">
    <text evidence="7">The sequence shown here is derived from an EMBL/GenBank/DDBJ whole genome shotgun (WGS) entry which is preliminary data.</text>
</comment>
<evidence type="ECO:0000313" key="8">
    <source>
        <dbReference type="Proteomes" id="UP000577956"/>
    </source>
</evidence>
<evidence type="ECO:0000256" key="2">
    <source>
        <dbReference type="ARBA" id="ARBA00023125"/>
    </source>
</evidence>
<dbReference type="InterPro" id="IPR009057">
    <property type="entry name" value="Homeodomain-like_sf"/>
</dbReference>
<protein>
    <submittedName>
        <fullName evidence="7">AcrR family transcriptional regulator</fullName>
    </submittedName>
    <submittedName>
        <fullName evidence="6">TetR family transcriptional regulator</fullName>
    </submittedName>
</protein>
<evidence type="ECO:0000313" key="9">
    <source>
        <dbReference type="Proteomes" id="UP000618382"/>
    </source>
</evidence>
<evidence type="ECO:0000256" key="3">
    <source>
        <dbReference type="ARBA" id="ARBA00023163"/>
    </source>
</evidence>
<dbReference type="PANTHER" id="PTHR30055:SF238">
    <property type="entry name" value="MYCOFACTOCIN BIOSYNTHESIS TRANSCRIPTIONAL REGULATOR MFTR-RELATED"/>
    <property type="match status" value="1"/>
</dbReference>
<evidence type="ECO:0000256" key="4">
    <source>
        <dbReference type="PROSITE-ProRule" id="PRU00335"/>
    </source>
</evidence>
<gene>
    <name evidence="7" type="ORF">BKA21_003653</name>
    <name evidence="6" type="ORF">Col01nite_27700</name>
</gene>
<dbReference type="Proteomes" id="UP000577956">
    <property type="component" value="Unassembled WGS sequence"/>
</dbReference>
<dbReference type="InterPro" id="IPR001647">
    <property type="entry name" value="HTH_TetR"/>
</dbReference>
<keyword evidence="9" id="KW-1185">Reference proteome</keyword>
<organism evidence="7 8">
    <name type="scientific">Cellulomonas oligotrophica</name>
    <dbReference type="NCBI Taxonomy" id="931536"/>
    <lineage>
        <taxon>Bacteria</taxon>
        <taxon>Bacillati</taxon>
        <taxon>Actinomycetota</taxon>
        <taxon>Actinomycetes</taxon>
        <taxon>Micrococcales</taxon>
        <taxon>Cellulomonadaceae</taxon>
        <taxon>Cellulomonas</taxon>
    </lineage>
</organism>
<dbReference type="Proteomes" id="UP000618382">
    <property type="component" value="Unassembled WGS sequence"/>
</dbReference>
<evidence type="ECO:0000256" key="1">
    <source>
        <dbReference type="ARBA" id="ARBA00023015"/>
    </source>
</evidence>
<dbReference type="InterPro" id="IPR050109">
    <property type="entry name" value="HTH-type_TetR-like_transc_reg"/>
</dbReference>
<accession>A0A7Y9FIR9</accession>
<keyword evidence="2 4" id="KW-0238">DNA-binding</keyword>
<feature type="domain" description="HTH tetR-type" evidence="5">
    <location>
        <begin position="19"/>
        <end position="79"/>
    </location>
</feature>
<dbReference type="Pfam" id="PF00440">
    <property type="entry name" value="TetR_N"/>
    <property type="match status" value="1"/>
</dbReference>
<dbReference type="GO" id="GO:0000976">
    <property type="term" value="F:transcription cis-regulatory region binding"/>
    <property type="evidence" value="ECO:0007669"/>
    <property type="project" value="TreeGrafter"/>
</dbReference>
<dbReference type="PROSITE" id="PS50977">
    <property type="entry name" value="HTH_TETR_2"/>
    <property type="match status" value="1"/>
</dbReference>
<dbReference type="GO" id="GO:0003700">
    <property type="term" value="F:DNA-binding transcription factor activity"/>
    <property type="evidence" value="ECO:0007669"/>
    <property type="project" value="TreeGrafter"/>
</dbReference>
<keyword evidence="1" id="KW-0805">Transcription regulation</keyword>
<dbReference type="SUPFAM" id="SSF46689">
    <property type="entry name" value="Homeodomain-like"/>
    <property type="match status" value="1"/>
</dbReference>
<reference evidence="7 8" key="1">
    <citation type="submission" date="2020-07" db="EMBL/GenBank/DDBJ databases">
        <title>Sequencing the genomes of 1000 actinobacteria strains.</title>
        <authorList>
            <person name="Klenk H.-P."/>
        </authorList>
    </citation>
    <scope>NUCLEOTIDE SEQUENCE [LARGE SCALE GENOMIC DNA]</scope>
    <source>
        <strain evidence="7 8">DSM 24482</strain>
    </source>
</reference>
<evidence type="ECO:0000313" key="7">
    <source>
        <dbReference type="EMBL" id="NYD88104.1"/>
    </source>
</evidence>
<evidence type="ECO:0000259" key="5">
    <source>
        <dbReference type="PROSITE" id="PS50977"/>
    </source>
</evidence>